<dbReference type="EMBL" id="AWGW01000003">
    <property type="protein sequence ID" value="ERK02920.1"/>
    <property type="molecule type" value="Genomic_DNA"/>
</dbReference>
<dbReference type="GeneID" id="78496859"/>
<feature type="transmembrane region" description="Helical" evidence="7">
    <location>
        <begin position="353"/>
        <end position="376"/>
    </location>
</feature>
<organism evidence="8 9">
    <name type="scientific">Segatella salivae F0493</name>
    <dbReference type="NCBI Taxonomy" id="1395125"/>
    <lineage>
        <taxon>Bacteria</taxon>
        <taxon>Pseudomonadati</taxon>
        <taxon>Bacteroidota</taxon>
        <taxon>Bacteroidia</taxon>
        <taxon>Bacteroidales</taxon>
        <taxon>Prevotellaceae</taxon>
        <taxon>Segatella</taxon>
    </lineage>
</organism>
<reference evidence="8 9" key="1">
    <citation type="submission" date="2013-08" db="EMBL/GenBank/DDBJ databases">
        <authorList>
            <person name="Durkin A.S."/>
            <person name="Haft D.R."/>
            <person name="McCorrison J."/>
            <person name="Torralba M."/>
            <person name="Gillis M."/>
            <person name="Haft D.H."/>
            <person name="Methe B."/>
            <person name="Sutton G."/>
            <person name="Nelson K.E."/>
        </authorList>
    </citation>
    <scope>NUCLEOTIDE SEQUENCE [LARGE SCALE GENOMIC DNA]</scope>
    <source>
        <strain evidence="8 9">F0493</strain>
    </source>
</reference>
<evidence type="ECO:0000256" key="6">
    <source>
        <dbReference type="ARBA" id="ARBA00023136"/>
    </source>
</evidence>
<evidence type="ECO:0000256" key="4">
    <source>
        <dbReference type="ARBA" id="ARBA00022692"/>
    </source>
</evidence>
<proteinExistence type="inferred from homology"/>
<feature type="transmembrane region" description="Helical" evidence="7">
    <location>
        <begin position="79"/>
        <end position="99"/>
    </location>
</feature>
<feature type="transmembrane region" description="Helical" evidence="7">
    <location>
        <begin position="210"/>
        <end position="227"/>
    </location>
</feature>
<feature type="transmembrane region" description="Helical" evidence="7">
    <location>
        <begin position="247"/>
        <end position="266"/>
    </location>
</feature>
<comment type="similarity">
    <text evidence="2">Belongs to the polysaccharide synthase family.</text>
</comment>
<feature type="transmembrane region" description="Helical" evidence="7">
    <location>
        <begin position="111"/>
        <end position="135"/>
    </location>
</feature>
<dbReference type="PATRIC" id="fig|1395125.3.peg.111"/>
<evidence type="ECO:0000256" key="1">
    <source>
        <dbReference type="ARBA" id="ARBA00004651"/>
    </source>
</evidence>
<feature type="transmembrane region" description="Helical" evidence="7">
    <location>
        <begin position="382"/>
        <end position="402"/>
    </location>
</feature>
<evidence type="ECO:0000313" key="9">
    <source>
        <dbReference type="Proteomes" id="UP000017023"/>
    </source>
</evidence>
<dbReference type="RefSeq" id="WP_021824378.1">
    <property type="nucleotide sequence ID" value="NZ_AWGW01000003.1"/>
</dbReference>
<feature type="transmembrane region" description="Helical" evidence="7">
    <location>
        <begin position="12"/>
        <end position="36"/>
    </location>
</feature>
<sequence length="483" mass="54857">MSLKREIISSVLWTALGKYSGMFFSIIISMVLARLISPAEFGIVAIAQIIINFFCFFADLGISSAVVQNKSLTDKNLDSLFTFSIILAFILSIAFYVISPLIASYYKNSELINICHILAFNLFIGTISVVPSALFNRDKRFKFIAKRSLLVQLLSGLLSIIYAFYGGGVYALVFPLTISTFCILCVNLYEYPRHIDWKFNLEPIKRIFSYSSFIFLYGIVDFFSTNLDKLIIGRSLDMKSLGLYQKSYSLMLMPMGYLSFVITPVLQPYLSDYQDDINFIKEKYLQLIKLLSIISIPIGIFSFFAAKELIRIFYGENWLMAVPSFSILSLSIPFLLVLSTAGSIFQSTNNTRLLFITGLVNTAFVALGFLICGILKGSLEMFSYVWDIACISNFLFTFYVLFKRVFFSSMVEFLLALKHPLIYCISLVLVLTPISIYSVDVNYIVLIILKFITILFISLSLNYFMKDINITGIINQLTVKFLK</sequence>
<feature type="transmembrane region" description="Helical" evidence="7">
    <location>
        <begin position="414"/>
        <end position="437"/>
    </location>
</feature>
<feature type="transmembrane region" description="Helical" evidence="7">
    <location>
        <begin position="443"/>
        <end position="464"/>
    </location>
</feature>
<comment type="subcellular location">
    <subcellularLocation>
        <location evidence="1">Cell membrane</location>
        <topology evidence="1">Multi-pass membrane protein</topology>
    </subcellularLocation>
</comment>
<feature type="transmembrane region" description="Helical" evidence="7">
    <location>
        <begin position="42"/>
        <end position="67"/>
    </location>
</feature>
<keyword evidence="4 7" id="KW-0812">Transmembrane</keyword>
<evidence type="ECO:0000256" key="3">
    <source>
        <dbReference type="ARBA" id="ARBA00022475"/>
    </source>
</evidence>
<dbReference type="PANTHER" id="PTHR30250:SF10">
    <property type="entry name" value="LIPOPOLYSACCHARIDE BIOSYNTHESIS PROTEIN WZXC"/>
    <property type="match status" value="1"/>
</dbReference>
<keyword evidence="3" id="KW-1003">Cell membrane</keyword>
<dbReference type="CDD" id="cd13127">
    <property type="entry name" value="MATE_tuaB_like"/>
    <property type="match status" value="1"/>
</dbReference>
<comment type="caution">
    <text evidence="8">The sequence shown here is derived from an EMBL/GenBank/DDBJ whole genome shotgun (WGS) entry which is preliminary data.</text>
</comment>
<feature type="transmembrane region" description="Helical" evidence="7">
    <location>
        <begin position="287"/>
        <end position="306"/>
    </location>
</feature>
<dbReference type="Pfam" id="PF13440">
    <property type="entry name" value="Polysacc_synt_3"/>
    <property type="match status" value="1"/>
</dbReference>
<evidence type="ECO:0000256" key="2">
    <source>
        <dbReference type="ARBA" id="ARBA00007430"/>
    </source>
</evidence>
<keyword evidence="6 7" id="KW-0472">Membrane</keyword>
<dbReference type="AlphaFoldDB" id="U2MMN6"/>
<evidence type="ECO:0000256" key="7">
    <source>
        <dbReference type="SAM" id="Phobius"/>
    </source>
</evidence>
<dbReference type="PANTHER" id="PTHR30250">
    <property type="entry name" value="PST FAMILY PREDICTED COLANIC ACID TRANSPORTER"/>
    <property type="match status" value="1"/>
</dbReference>
<dbReference type="Proteomes" id="UP000017023">
    <property type="component" value="Unassembled WGS sequence"/>
</dbReference>
<name>U2MMN6_9BACT</name>
<evidence type="ECO:0000256" key="5">
    <source>
        <dbReference type="ARBA" id="ARBA00022989"/>
    </source>
</evidence>
<accession>U2MMN6</accession>
<protein>
    <submittedName>
        <fullName evidence="8">Polysaccharide biosynthesis protein</fullName>
    </submittedName>
</protein>
<gene>
    <name evidence="8" type="ORF">HMPREF9145_1636</name>
</gene>
<feature type="transmembrane region" description="Helical" evidence="7">
    <location>
        <begin position="171"/>
        <end position="189"/>
    </location>
</feature>
<feature type="transmembrane region" description="Helical" evidence="7">
    <location>
        <begin position="318"/>
        <end position="341"/>
    </location>
</feature>
<keyword evidence="5 7" id="KW-1133">Transmembrane helix</keyword>
<dbReference type="InterPro" id="IPR050833">
    <property type="entry name" value="Poly_Biosynth_Transport"/>
</dbReference>
<dbReference type="GO" id="GO:0005886">
    <property type="term" value="C:plasma membrane"/>
    <property type="evidence" value="ECO:0007669"/>
    <property type="project" value="UniProtKB-SubCell"/>
</dbReference>
<evidence type="ECO:0000313" key="8">
    <source>
        <dbReference type="EMBL" id="ERK02920.1"/>
    </source>
</evidence>
<feature type="transmembrane region" description="Helical" evidence="7">
    <location>
        <begin position="147"/>
        <end position="165"/>
    </location>
</feature>